<evidence type="ECO:0000313" key="16">
    <source>
        <dbReference type="EMBL" id="SNT73453.1"/>
    </source>
</evidence>
<dbReference type="SUPFAM" id="SSF54534">
    <property type="entry name" value="FKBP-like"/>
    <property type="match status" value="1"/>
</dbReference>
<dbReference type="InterPro" id="IPR027304">
    <property type="entry name" value="Trigger_fact/SurA_dom_sf"/>
</dbReference>
<dbReference type="GO" id="GO:0051301">
    <property type="term" value="P:cell division"/>
    <property type="evidence" value="ECO:0007669"/>
    <property type="project" value="UniProtKB-KW"/>
</dbReference>
<evidence type="ECO:0000256" key="5">
    <source>
        <dbReference type="ARBA" id="ARBA00022618"/>
    </source>
</evidence>
<proteinExistence type="inferred from homology"/>
<dbReference type="EC" id="5.2.1.8" evidence="3 12"/>
<evidence type="ECO:0000256" key="6">
    <source>
        <dbReference type="ARBA" id="ARBA00023110"/>
    </source>
</evidence>
<keyword evidence="17" id="KW-1185">Reference proteome</keyword>
<dbReference type="InterPro" id="IPR046357">
    <property type="entry name" value="PPIase_dom_sf"/>
</dbReference>
<dbReference type="Pfam" id="PF05697">
    <property type="entry name" value="Trigger_N"/>
    <property type="match status" value="1"/>
</dbReference>
<dbReference type="FunFam" id="3.10.50.40:FF:000001">
    <property type="entry name" value="Trigger factor"/>
    <property type="match status" value="1"/>
</dbReference>
<reference evidence="16 17" key="1">
    <citation type="submission" date="2017-07" db="EMBL/GenBank/DDBJ databases">
        <authorList>
            <person name="Sun Z.S."/>
            <person name="Albrecht U."/>
            <person name="Echele G."/>
            <person name="Lee C.C."/>
        </authorList>
    </citation>
    <scope>NUCLEOTIDE SEQUENCE [LARGE SCALE GENOMIC DNA]</scope>
    <source>
        <strain evidence="16 17">CGMCC 1.12710</strain>
    </source>
</reference>
<keyword evidence="12" id="KW-0963">Cytoplasm</keyword>
<name>A0A239PTU1_9PROT</name>
<keyword evidence="6 12" id="KW-0697">Rotamase</keyword>
<dbReference type="SUPFAM" id="SSF109998">
    <property type="entry name" value="Triger factor/SurA peptide-binding domain-like"/>
    <property type="match status" value="1"/>
</dbReference>
<evidence type="ECO:0000256" key="10">
    <source>
        <dbReference type="ARBA" id="ARBA00024849"/>
    </source>
</evidence>
<organism evidence="16 17">
    <name type="scientific">Amphiplicatus metriothermophilus</name>
    <dbReference type="NCBI Taxonomy" id="1519374"/>
    <lineage>
        <taxon>Bacteria</taxon>
        <taxon>Pseudomonadati</taxon>
        <taxon>Pseudomonadota</taxon>
        <taxon>Alphaproteobacteria</taxon>
        <taxon>Parvularculales</taxon>
        <taxon>Parvularculaceae</taxon>
        <taxon>Amphiplicatus</taxon>
    </lineage>
</organism>
<evidence type="ECO:0000256" key="3">
    <source>
        <dbReference type="ARBA" id="ARBA00013194"/>
    </source>
</evidence>
<evidence type="ECO:0000256" key="8">
    <source>
        <dbReference type="ARBA" id="ARBA00023235"/>
    </source>
</evidence>
<keyword evidence="7 12" id="KW-0143">Chaperone</keyword>
<dbReference type="GO" id="GO:0044183">
    <property type="term" value="F:protein folding chaperone"/>
    <property type="evidence" value="ECO:0007669"/>
    <property type="project" value="TreeGrafter"/>
</dbReference>
<dbReference type="GO" id="GO:0003755">
    <property type="term" value="F:peptidyl-prolyl cis-trans isomerase activity"/>
    <property type="evidence" value="ECO:0007669"/>
    <property type="project" value="UniProtKB-UniRule"/>
</dbReference>
<dbReference type="GO" id="GO:0043335">
    <property type="term" value="P:protein unfolding"/>
    <property type="evidence" value="ECO:0007669"/>
    <property type="project" value="TreeGrafter"/>
</dbReference>
<evidence type="ECO:0000256" key="9">
    <source>
        <dbReference type="ARBA" id="ARBA00023306"/>
    </source>
</evidence>
<dbReference type="NCBIfam" id="TIGR00115">
    <property type="entry name" value="tig"/>
    <property type="match status" value="1"/>
</dbReference>
<dbReference type="RefSeq" id="WP_089412432.1">
    <property type="nucleotide sequence ID" value="NZ_FZQA01000003.1"/>
</dbReference>
<accession>A0A239PTU1</accession>
<evidence type="ECO:0000256" key="13">
    <source>
        <dbReference type="PROSITE-ProRule" id="PRU00277"/>
    </source>
</evidence>
<dbReference type="PROSITE" id="PS50059">
    <property type="entry name" value="FKBP_PPIASE"/>
    <property type="match status" value="1"/>
</dbReference>
<dbReference type="Pfam" id="PF05698">
    <property type="entry name" value="Trigger_C"/>
    <property type="match status" value="1"/>
</dbReference>
<dbReference type="Gene3D" id="3.10.50.40">
    <property type="match status" value="1"/>
</dbReference>
<dbReference type="Gene3D" id="3.30.70.1050">
    <property type="entry name" value="Trigger factor ribosome-binding domain"/>
    <property type="match status" value="1"/>
</dbReference>
<evidence type="ECO:0000256" key="12">
    <source>
        <dbReference type="HAMAP-Rule" id="MF_00303"/>
    </source>
</evidence>
<keyword evidence="9 12" id="KW-0131">Cell cycle</keyword>
<dbReference type="Proteomes" id="UP000198346">
    <property type="component" value="Unassembled WGS sequence"/>
</dbReference>
<dbReference type="InterPro" id="IPR036611">
    <property type="entry name" value="Trigger_fac_ribosome-bd_sf"/>
</dbReference>
<dbReference type="Gene3D" id="1.10.3120.10">
    <property type="entry name" value="Trigger factor, C-terminal domain"/>
    <property type="match status" value="1"/>
</dbReference>
<dbReference type="AlphaFoldDB" id="A0A239PTU1"/>
<dbReference type="PANTHER" id="PTHR30560:SF3">
    <property type="entry name" value="TRIGGER FACTOR-LIKE PROTEIN TIG, CHLOROPLASTIC"/>
    <property type="match status" value="1"/>
</dbReference>
<keyword evidence="8 12" id="KW-0413">Isomerase</keyword>
<dbReference type="Pfam" id="PF00254">
    <property type="entry name" value="FKBP_C"/>
    <property type="match status" value="1"/>
</dbReference>
<dbReference type="GO" id="GO:0043022">
    <property type="term" value="F:ribosome binding"/>
    <property type="evidence" value="ECO:0007669"/>
    <property type="project" value="TreeGrafter"/>
</dbReference>
<protein>
    <recommendedName>
        <fullName evidence="4 12">Trigger factor</fullName>
        <shortName evidence="12">TF</shortName>
        <ecNumber evidence="3 12">5.2.1.8</ecNumber>
    </recommendedName>
    <alternativeName>
        <fullName evidence="11 12">PPIase</fullName>
    </alternativeName>
</protein>
<dbReference type="InterPro" id="IPR005215">
    <property type="entry name" value="Trig_fac"/>
</dbReference>
<comment type="function">
    <text evidence="10 12">Involved in protein export. Acts as a chaperone by maintaining the newly synthesized protein in an open conformation. Functions as a peptidyl-prolyl cis-trans isomerase.</text>
</comment>
<dbReference type="PIRSF" id="PIRSF003095">
    <property type="entry name" value="Trigger_factor"/>
    <property type="match status" value="1"/>
</dbReference>
<comment type="subcellular location">
    <subcellularLocation>
        <location evidence="12">Cytoplasm</location>
    </subcellularLocation>
    <text evidence="12">About half TF is bound to the ribosome near the polypeptide exit tunnel while the other half is free in the cytoplasm.</text>
</comment>
<dbReference type="GO" id="GO:0005737">
    <property type="term" value="C:cytoplasm"/>
    <property type="evidence" value="ECO:0007669"/>
    <property type="project" value="UniProtKB-SubCell"/>
</dbReference>
<evidence type="ECO:0000256" key="11">
    <source>
        <dbReference type="ARBA" id="ARBA00029986"/>
    </source>
</evidence>
<evidence type="ECO:0000313" key="17">
    <source>
        <dbReference type="Proteomes" id="UP000198346"/>
    </source>
</evidence>
<dbReference type="EMBL" id="FZQA01000003">
    <property type="protein sequence ID" value="SNT73453.1"/>
    <property type="molecule type" value="Genomic_DNA"/>
</dbReference>
<dbReference type="InterPro" id="IPR037041">
    <property type="entry name" value="Trigger_fac_C_sf"/>
</dbReference>
<sequence length="453" mass="51078">MEVIEKSAEGLDRRFTVKVSAAELDERLVKRLESLKGRVHLKGFRKGKAPISFLKKLYGKGVMGEIVQEIVNETAQKAFADRDLQPASEPHPHFHGDLDAVIEGKADLEYEVHAEILPTFEPMDVSTLKLKRPVAEVAEGDVEEALKDLAERQRNYAPRGEGEAAQEGDLLVIDYAGRVGGEPFDGGQGEEQEIVLGSGRFIPGFEEQLAGARAGEEKTVKVTFPEDYGSETLAGKEAEFNVKVREVKAPEEVKIDDDLAKNFGLDNLDELKARLRERIEAEYKDLSRAHMKRALLDKLDAAHDFDLPAGMVNAEFEQIWRQVENAERDEEDKDKSEEELKAEYRKIAERRVRLGLVLAEIGKRAGVQVPSDQLQRAVQEQALREARFMQMAGRDVTPQQILQFYQQNPQAIAQIRAPLFEERVVDYIFERAAVEDKKVSKEELMKDPEGDLD</sequence>
<dbReference type="PANTHER" id="PTHR30560">
    <property type="entry name" value="TRIGGER FACTOR CHAPERONE AND PEPTIDYL-PROLYL CIS/TRANS ISOMERASE"/>
    <property type="match status" value="1"/>
</dbReference>
<feature type="domain" description="PPIase FKBP-type" evidence="15">
    <location>
        <begin position="168"/>
        <end position="250"/>
    </location>
</feature>
<gene>
    <name evidence="12" type="primary">tig</name>
    <name evidence="16" type="ORF">SAMN06297382_1821</name>
</gene>
<dbReference type="GO" id="GO:0015031">
    <property type="term" value="P:protein transport"/>
    <property type="evidence" value="ECO:0007669"/>
    <property type="project" value="UniProtKB-UniRule"/>
</dbReference>
<evidence type="ECO:0000256" key="4">
    <source>
        <dbReference type="ARBA" id="ARBA00016902"/>
    </source>
</evidence>
<comment type="similarity">
    <text evidence="2 12 14">Belongs to the FKBP-type PPIase family. Tig subfamily.</text>
</comment>
<evidence type="ECO:0000256" key="2">
    <source>
        <dbReference type="ARBA" id="ARBA00005464"/>
    </source>
</evidence>
<dbReference type="InterPro" id="IPR001179">
    <property type="entry name" value="PPIase_FKBP_dom"/>
</dbReference>
<evidence type="ECO:0000256" key="1">
    <source>
        <dbReference type="ARBA" id="ARBA00000971"/>
    </source>
</evidence>
<dbReference type="OrthoDB" id="9767721at2"/>
<evidence type="ECO:0000256" key="14">
    <source>
        <dbReference type="RuleBase" id="RU003914"/>
    </source>
</evidence>
<evidence type="ECO:0000259" key="15">
    <source>
        <dbReference type="PROSITE" id="PS50059"/>
    </source>
</evidence>
<evidence type="ECO:0000256" key="7">
    <source>
        <dbReference type="ARBA" id="ARBA00023186"/>
    </source>
</evidence>
<dbReference type="GO" id="GO:0051083">
    <property type="term" value="P:'de novo' cotranslational protein folding"/>
    <property type="evidence" value="ECO:0007669"/>
    <property type="project" value="TreeGrafter"/>
</dbReference>
<dbReference type="HAMAP" id="MF_00303">
    <property type="entry name" value="Trigger_factor_Tig"/>
    <property type="match status" value="1"/>
</dbReference>
<dbReference type="InterPro" id="IPR008881">
    <property type="entry name" value="Trigger_fac_ribosome-bd_bac"/>
</dbReference>
<dbReference type="InterPro" id="IPR008880">
    <property type="entry name" value="Trigger_fac_C"/>
</dbReference>
<dbReference type="SUPFAM" id="SSF102735">
    <property type="entry name" value="Trigger factor ribosome-binding domain"/>
    <property type="match status" value="1"/>
</dbReference>
<comment type="catalytic activity">
    <reaction evidence="1 12 13">
        <text>[protein]-peptidylproline (omega=180) = [protein]-peptidylproline (omega=0)</text>
        <dbReference type="Rhea" id="RHEA:16237"/>
        <dbReference type="Rhea" id="RHEA-COMP:10747"/>
        <dbReference type="Rhea" id="RHEA-COMP:10748"/>
        <dbReference type="ChEBI" id="CHEBI:83833"/>
        <dbReference type="ChEBI" id="CHEBI:83834"/>
        <dbReference type="EC" id="5.2.1.8"/>
    </reaction>
</comment>
<keyword evidence="5 12" id="KW-0132">Cell division</keyword>
<comment type="domain">
    <text evidence="12">Consists of 3 domains; the N-terminus binds the ribosome, the middle domain has PPIase activity, while the C-terminus has intrinsic chaperone activity on its own.</text>
</comment>